<dbReference type="EMBL" id="JBEPMX010000001">
    <property type="protein sequence ID" value="MET3681961.1"/>
    <property type="molecule type" value="Genomic_DNA"/>
</dbReference>
<organism evidence="2 3">
    <name type="scientific">Alkalibacillus flavidus</name>
    <dbReference type="NCBI Taxonomy" id="546021"/>
    <lineage>
        <taxon>Bacteria</taxon>
        <taxon>Bacillati</taxon>
        <taxon>Bacillota</taxon>
        <taxon>Bacilli</taxon>
        <taxon>Bacillales</taxon>
        <taxon>Bacillaceae</taxon>
        <taxon>Alkalibacillus</taxon>
    </lineage>
</organism>
<dbReference type="Proteomes" id="UP001549167">
    <property type="component" value="Unassembled WGS sequence"/>
</dbReference>
<dbReference type="InterPro" id="IPR012454">
    <property type="entry name" value="DUF1659"/>
</dbReference>
<accession>A0ABV2KQW3</accession>
<gene>
    <name evidence="2" type="ORF">ABID56_000040</name>
</gene>
<sequence>MAQKIDSQLQLIYQTGVDGEGNSVFKTQRYNNVKPEATNDQVMTVAQALSNLCDHALSEAVRQDDTLLVGDQN</sequence>
<evidence type="ECO:0000259" key="1">
    <source>
        <dbReference type="Pfam" id="PF07872"/>
    </source>
</evidence>
<name>A0ABV2KQW3_9BACI</name>
<reference evidence="2 3" key="1">
    <citation type="submission" date="2024-06" db="EMBL/GenBank/DDBJ databases">
        <title>Genomic Encyclopedia of Type Strains, Phase IV (KMG-IV): sequencing the most valuable type-strain genomes for metagenomic binning, comparative biology and taxonomic classification.</title>
        <authorList>
            <person name="Goeker M."/>
        </authorList>
    </citation>
    <scope>NUCLEOTIDE SEQUENCE [LARGE SCALE GENOMIC DNA]</scope>
    <source>
        <strain evidence="2 3">DSM 23520</strain>
    </source>
</reference>
<dbReference type="Pfam" id="PF07872">
    <property type="entry name" value="DUF1659"/>
    <property type="match status" value="1"/>
</dbReference>
<feature type="domain" description="DUF1659" evidence="1">
    <location>
        <begin position="2"/>
        <end position="69"/>
    </location>
</feature>
<evidence type="ECO:0000313" key="2">
    <source>
        <dbReference type="EMBL" id="MET3681961.1"/>
    </source>
</evidence>
<protein>
    <recommendedName>
        <fullName evidence="1">DUF1659 domain-containing protein</fullName>
    </recommendedName>
</protein>
<keyword evidence="3" id="KW-1185">Reference proteome</keyword>
<evidence type="ECO:0000313" key="3">
    <source>
        <dbReference type="Proteomes" id="UP001549167"/>
    </source>
</evidence>
<proteinExistence type="predicted"/>
<dbReference type="RefSeq" id="WP_354218298.1">
    <property type="nucleotide sequence ID" value="NZ_JBEPMX010000001.1"/>
</dbReference>
<comment type="caution">
    <text evidence="2">The sequence shown here is derived from an EMBL/GenBank/DDBJ whole genome shotgun (WGS) entry which is preliminary data.</text>
</comment>